<keyword evidence="2" id="KW-1133">Transmembrane helix</keyword>
<feature type="transmembrane region" description="Helical" evidence="2">
    <location>
        <begin position="7"/>
        <end position="30"/>
    </location>
</feature>
<dbReference type="EMBL" id="BK015533">
    <property type="protein sequence ID" value="DAE11455.1"/>
    <property type="molecule type" value="Genomic_DNA"/>
</dbReference>
<evidence type="ECO:0000256" key="2">
    <source>
        <dbReference type="SAM" id="Phobius"/>
    </source>
</evidence>
<keyword evidence="1" id="KW-0175">Coiled coil</keyword>
<proteinExistence type="predicted"/>
<evidence type="ECO:0000313" key="3">
    <source>
        <dbReference type="EMBL" id="DAE11455.1"/>
    </source>
</evidence>
<evidence type="ECO:0008006" key="4">
    <source>
        <dbReference type="Google" id="ProtNLM"/>
    </source>
</evidence>
<feature type="transmembrane region" description="Helical" evidence="2">
    <location>
        <begin position="123"/>
        <end position="148"/>
    </location>
</feature>
<keyword evidence="2" id="KW-0812">Transmembrane</keyword>
<sequence>MRKNNKSYLYNAFIIGFIILYAVTAFISFFHCIQFCLVGNVMWMAVLLSGAFEVGQSLCLASILLTDNKKTTVPWILMSLLTMVQVSGNVFSVYKYMVESGSNFYIYIQKSLLFWIEGISPDMILVVISWILGALLPIVALLMTNMIANNLKLRNKVKKEEQELLEEEVTKKYSQEPLDASLGLDLDKELEPIKIKQRGRKQKERYSRHID</sequence>
<accession>A0A8S5PWR0</accession>
<evidence type="ECO:0000256" key="1">
    <source>
        <dbReference type="SAM" id="Coils"/>
    </source>
</evidence>
<keyword evidence="2" id="KW-0472">Membrane</keyword>
<name>A0A8S5PWR0_9CAUD</name>
<protein>
    <recommendedName>
        <fullName evidence="4">Transmembrane protein</fullName>
    </recommendedName>
</protein>
<feature type="transmembrane region" description="Helical" evidence="2">
    <location>
        <begin position="72"/>
        <end position="94"/>
    </location>
</feature>
<organism evidence="3">
    <name type="scientific">Myoviridae sp. ctgsk7</name>
    <dbReference type="NCBI Taxonomy" id="2825151"/>
    <lineage>
        <taxon>Viruses</taxon>
        <taxon>Duplodnaviria</taxon>
        <taxon>Heunggongvirae</taxon>
        <taxon>Uroviricota</taxon>
        <taxon>Caudoviricetes</taxon>
    </lineage>
</organism>
<feature type="transmembrane region" description="Helical" evidence="2">
    <location>
        <begin position="42"/>
        <end position="65"/>
    </location>
</feature>
<reference evidence="3" key="1">
    <citation type="journal article" date="2021" name="Proc. Natl. Acad. Sci. U.S.A.">
        <title>A Catalog of Tens of Thousands of Viruses from Human Metagenomes Reveals Hidden Associations with Chronic Diseases.</title>
        <authorList>
            <person name="Tisza M.J."/>
            <person name="Buck C.B."/>
        </authorList>
    </citation>
    <scope>NUCLEOTIDE SEQUENCE</scope>
    <source>
        <strain evidence="3">Ctgsk7</strain>
    </source>
</reference>
<feature type="coiled-coil region" evidence="1">
    <location>
        <begin position="143"/>
        <end position="170"/>
    </location>
</feature>